<reference evidence="15 16" key="1">
    <citation type="submission" date="2024-06" db="EMBL/GenBank/DDBJ databases">
        <title>Genomic Encyclopedia of Type Strains, Phase IV (KMG-IV): sequencing the most valuable type-strain genomes for metagenomic binning, comparative biology and taxonomic classification.</title>
        <authorList>
            <person name="Goeker M."/>
        </authorList>
    </citation>
    <scope>NUCLEOTIDE SEQUENCE [LARGE SCALE GENOMIC DNA]</scope>
    <source>
        <strain evidence="15 16">DSM 29492</strain>
    </source>
</reference>
<keyword evidence="10" id="KW-0411">Iron-sulfur</keyword>
<dbReference type="PANTHER" id="PTHR42944">
    <property type="entry name" value="ADENINE DNA GLYCOSYLASE"/>
    <property type="match status" value="1"/>
</dbReference>
<evidence type="ECO:0000256" key="6">
    <source>
        <dbReference type="ARBA" id="ARBA00022723"/>
    </source>
</evidence>
<comment type="caution">
    <text evidence="15">The sequence shown here is derived from an EMBL/GenBank/DDBJ whole genome shotgun (WGS) entry which is preliminary data.</text>
</comment>
<dbReference type="InterPro" id="IPR015797">
    <property type="entry name" value="NUDIX_hydrolase-like_dom_sf"/>
</dbReference>
<dbReference type="SUPFAM" id="SSF55811">
    <property type="entry name" value="Nudix"/>
    <property type="match status" value="1"/>
</dbReference>
<evidence type="ECO:0000313" key="15">
    <source>
        <dbReference type="EMBL" id="MET3750797.1"/>
    </source>
</evidence>
<dbReference type="InterPro" id="IPR005760">
    <property type="entry name" value="A/G_AdeGlyc_MutY"/>
</dbReference>
<keyword evidence="6" id="KW-0479">Metal-binding</keyword>
<evidence type="ECO:0000256" key="1">
    <source>
        <dbReference type="ARBA" id="ARBA00000843"/>
    </source>
</evidence>
<dbReference type="InterPro" id="IPR044298">
    <property type="entry name" value="MIG/MutY"/>
</dbReference>
<dbReference type="Pfam" id="PF00633">
    <property type="entry name" value="HHH"/>
    <property type="match status" value="1"/>
</dbReference>
<evidence type="ECO:0000256" key="2">
    <source>
        <dbReference type="ARBA" id="ARBA00008343"/>
    </source>
</evidence>
<dbReference type="Pfam" id="PF14815">
    <property type="entry name" value="NUDIX_4"/>
    <property type="match status" value="1"/>
</dbReference>
<evidence type="ECO:0000256" key="12">
    <source>
        <dbReference type="ARBA" id="ARBA00023295"/>
    </source>
</evidence>
<comment type="catalytic activity">
    <reaction evidence="1 13">
        <text>Hydrolyzes free adenine bases from 7,8-dihydro-8-oxoguanine:adenine mismatched double-stranded DNA, leaving an apurinic site.</text>
        <dbReference type="EC" id="3.2.2.31"/>
    </reaction>
</comment>
<keyword evidence="16" id="KW-1185">Reference proteome</keyword>
<dbReference type="PANTHER" id="PTHR42944:SF1">
    <property type="entry name" value="ADENINE DNA GLYCOSYLASE"/>
    <property type="match status" value="1"/>
</dbReference>
<dbReference type="EMBL" id="JBEPMJ010000014">
    <property type="protein sequence ID" value="MET3750797.1"/>
    <property type="molecule type" value="Genomic_DNA"/>
</dbReference>
<dbReference type="Pfam" id="PF00730">
    <property type="entry name" value="HhH-GPD"/>
    <property type="match status" value="1"/>
</dbReference>
<evidence type="ECO:0000313" key="16">
    <source>
        <dbReference type="Proteomes" id="UP001549106"/>
    </source>
</evidence>
<keyword evidence="12 13" id="KW-0326">Glycosidase</keyword>
<evidence type="ECO:0000259" key="14">
    <source>
        <dbReference type="SMART" id="SM00478"/>
    </source>
</evidence>
<evidence type="ECO:0000256" key="10">
    <source>
        <dbReference type="ARBA" id="ARBA00023014"/>
    </source>
</evidence>
<proteinExistence type="inferred from homology"/>
<keyword evidence="8 15" id="KW-0378">Hydrolase</keyword>
<dbReference type="Proteomes" id="UP001549106">
    <property type="component" value="Unassembled WGS sequence"/>
</dbReference>
<comment type="function">
    <text evidence="13">Adenine glycosylase active on G-A mispairs.</text>
</comment>
<dbReference type="CDD" id="cd00056">
    <property type="entry name" value="ENDO3c"/>
    <property type="match status" value="1"/>
</dbReference>
<accession>A0ABV2M5P1</accession>
<dbReference type="CDD" id="cd03431">
    <property type="entry name" value="NUDIX_DNA_Glycosylase_C-MutY"/>
    <property type="match status" value="1"/>
</dbReference>
<evidence type="ECO:0000256" key="5">
    <source>
        <dbReference type="ARBA" id="ARBA00022485"/>
    </source>
</evidence>
<dbReference type="InterPro" id="IPR023170">
    <property type="entry name" value="HhH_base_excis_C"/>
</dbReference>
<dbReference type="Gene3D" id="1.10.1670.10">
    <property type="entry name" value="Helix-hairpin-Helix base-excision DNA repair enzymes (C-terminal)"/>
    <property type="match status" value="1"/>
</dbReference>
<dbReference type="InterPro" id="IPR003265">
    <property type="entry name" value="HhH-GPD_domain"/>
</dbReference>
<keyword evidence="7 13" id="KW-0227">DNA damage</keyword>
<dbReference type="NCBIfam" id="TIGR01084">
    <property type="entry name" value="mutY"/>
    <property type="match status" value="1"/>
</dbReference>
<evidence type="ECO:0000256" key="13">
    <source>
        <dbReference type="RuleBase" id="RU365096"/>
    </source>
</evidence>
<evidence type="ECO:0000256" key="8">
    <source>
        <dbReference type="ARBA" id="ARBA00022801"/>
    </source>
</evidence>
<sequence>MENRIPVYQDDPDTYMENICSDKVSQNGSENSSVLSGIVSPLIIKWYRENKRILPWRDQNNAYYTWVSEIMLQQTRVEAVKPYFIRFITELPDPAALASCPEKKLMKLWEGLGYYNRVRNMQAAACTVVEEYGGKLPESYEKLMSLKGIGSYTAGAIASIAYGIAVPAVDGNVLRVVSRITESREDIMKQSVRKKMEQTLKEIMPSDCPGDFNQALMELGAVVCVPNGQPKCGECPVQKLCRAHLHDTTEEIPVKAPKKARRIENRTVLVIQDGERTAIQKRPDKGLLAGLYELPNVKGTLSAEEAVKVVEKMKLEPLYIEELEPAKHIFSHIEWRMTGYLIRVSSLETNRNSKLIFADKKQSDRQYAIPAAFGAYVKYMKEETR</sequence>
<dbReference type="InterPro" id="IPR011257">
    <property type="entry name" value="DNA_glycosylase"/>
</dbReference>
<evidence type="ECO:0000256" key="9">
    <source>
        <dbReference type="ARBA" id="ARBA00023004"/>
    </source>
</evidence>
<gene>
    <name evidence="15" type="ORF">ABID24_002050</name>
</gene>
<keyword evidence="5" id="KW-0004">4Fe-4S</keyword>
<dbReference type="InterPro" id="IPR000445">
    <property type="entry name" value="HhH_motif"/>
</dbReference>
<feature type="domain" description="HhH-GPD" evidence="14">
    <location>
        <begin position="71"/>
        <end position="222"/>
    </location>
</feature>
<name>A0ABV2M5P1_9FIRM</name>
<comment type="similarity">
    <text evidence="2 13">Belongs to the Nth/MutY family.</text>
</comment>
<evidence type="ECO:0000256" key="4">
    <source>
        <dbReference type="ARBA" id="ARBA00022023"/>
    </source>
</evidence>
<protein>
    <recommendedName>
        <fullName evidence="4 13">Adenine DNA glycosylase</fullName>
        <ecNumber evidence="3 13">3.2.2.31</ecNumber>
    </recommendedName>
</protein>
<keyword evidence="9 13" id="KW-0408">Iron</keyword>
<dbReference type="SMART" id="SM00478">
    <property type="entry name" value="ENDO3c"/>
    <property type="match status" value="1"/>
</dbReference>
<keyword evidence="11" id="KW-0234">DNA repair</keyword>
<evidence type="ECO:0000256" key="11">
    <source>
        <dbReference type="ARBA" id="ARBA00023204"/>
    </source>
</evidence>
<dbReference type="GO" id="GO:0016798">
    <property type="term" value="F:hydrolase activity, acting on glycosyl bonds"/>
    <property type="evidence" value="ECO:0007669"/>
    <property type="project" value="UniProtKB-KW"/>
</dbReference>
<evidence type="ECO:0000256" key="3">
    <source>
        <dbReference type="ARBA" id="ARBA00012045"/>
    </source>
</evidence>
<dbReference type="InterPro" id="IPR029119">
    <property type="entry name" value="MutY_C"/>
</dbReference>
<evidence type="ECO:0000256" key="7">
    <source>
        <dbReference type="ARBA" id="ARBA00022763"/>
    </source>
</evidence>
<dbReference type="SUPFAM" id="SSF48150">
    <property type="entry name" value="DNA-glycosylase"/>
    <property type="match status" value="1"/>
</dbReference>
<dbReference type="Gene3D" id="3.90.79.10">
    <property type="entry name" value="Nucleoside Triphosphate Pyrophosphohydrolase"/>
    <property type="match status" value="1"/>
</dbReference>
<dbReference type="EC" id="3.2.2.31" evidence="3 13"/>
<comment type="cofactor">
    <cofactor evidence="13">
        <name>[4Fe-4S] cluster</name>
        <dbReference type="ChEBI" id="CHEBI:49883"/>
    </cofactor>
    <text evidence="13">Binds 1 [4Fe-4S] cluster.</text>
</comment>
<dbReference type="Gene3D" id="1.10.340.30">
    <property type="entry name" value="Hypothetical protein, domain 2"/>
    <property type="match status" value="1"/>
</dbReference>
<organism evidence="15 16">
    <name type="scientific">Blautia caecimuris</name>
    <dbReference type="NCBI Taxonomy" id="1796615"/>
    <lineage>
        <taxon>Bacteria</taxon>
        <taxon>Bacillati</taxon>
        <taxon>Bacillota</taxon>
        <taxon>Clostridia</taxon>
        <taxon>Lachnospirales</taxon>
        <taxon>Lachnospiraceae</taxon>
        <taxon>Blautia</taxon>
    </lineage>
</organism>